<evidence type="ECO:0000256" key="1">
    <source>
        <dbReference type="ARBA" id="ARBA00022801"/>
    </source>
</evidence>
<dbReference type="InterPro" id="IPR050300">
    <property type="entry name" value="GDXG_lipolytic_enzyme"/>
</dbReference>
<protein>
    <submittedName>
        <fullName evidence="3">Acetyl esterase/lipase</fullName>
    </submittedName>
</protein>
<keyword evidence="4" id="KW-1185">Reference proteome</keyword>
<sequence length="288" mass="31925">MITTRLPSGWSFLMREIVYREFSQEDLDAAYDNTRAVFESAKILEGFEIRSAEIAAAFPDTMDIPYGTLPREKIDYFPGNPGSPILVFIHGGYWQMRRKETFRFLAKGPLSLGFHVASVGYTLAPNASLTEIVQEIRSALDFLRKNAGRFGADVSRIFVSGWSAGAHLAVSVLSEKNVCGALAISGIYDLLPISKSYLNKSLSLSECEIQNLSPMRSPCIAKPVVVACGADELPELRRQSLEFAELRSRERIPGYFAELPGKNHFSILEELENPNGILTLLLKILSVS</sequence>
<dbReference type="InterPro" id="IPR029058">
    <property type="entry name" value="AB_hydrolase_fold"/>
</dbReference>
<reference evidence="4" key="1">
    <citation type="submission" date="2016-11" db="EMBL/GenBank/DDBJ databases">
        <authorList>
            <person name="Varghese N."/>
            <person name="Submissions S."/>
        </authorList>
    </citation>
    <scope>NUCLEOTIDE SEQUENCE [LARGE SCALE GENOMIC DNA]</scope>
    <source>
        <strain evidence="4">UWOS</strain>
    </source>
</reference>
<dbReference type="EMBL" id="FRAW01000019">
    <property type="protein sequence ID" value="SHK82802.1"/>
    <property type="molecule type" value="Genomic_DNA"/>
</dbReference>
<dbReference type="GO" id="GO:0016787">
    <property type="term" value="F:hydrolase activity"/>
    <property type="evidence" value="ECO:0007669"/>
    <property type="project" value="UniProtKB-KW"/>
</dbReference>
<proteinExistence type="predicted"/>
<accession>A0A1M6VMR5</accession>
<name>A0A1M6VMR5_9BACT</name>
<feature type="domain" description="BD-FAE-like" evidence="2">
    <location>
        <begin position="83"/>
        <end position="170"/>
    </location>
</feature>
<evidence type="ECO:0000313" key="4">
    <source>
        <dbReference type="Proteomes" id="UP000184275"/>
    </source>
</evidence>
<keyword evidence="1" id="KW-0378">Hydrolase</keyword>
<dbReference type="InterPro" id="IPR049492">
    <property type="entry name" value="BD-FAE-like_dom"/>
</dbReference>
<organism evidence="3 4">
    <name type="scientific">Fibrobacter intestinalis</name>
    <dbReference type="NCBI Taxonomy" id="28122"/>
    <lineage>
        <taxon>Bacteria</taxon>
        <taxon>Pseudomonadati</taxon>
        <taxon>Fibrobacterota</taxon>
        <taxon>Fibrobacteria</taxon>
        <taxon>Fibrobacterales</taxon>
        <taxon>Fibrobacteraceae</taxon>
        <taxon>Fibrobacter</taxon>
    </lineage>
</organism>
<dbReference type="PANTHER" id="PTHR48081">
    <property type="entry name" value="AB HYDROLASE SUPERFAMILY PROTEIN C4A8.06C"/>
    <property type="match status" value="1"/>
</dbReference>
<dbReference type="AlphaFoldDB" id="A0A1M6VMR5"/>
<dbReference type="Pfam" id="PF20434">
    <property type="entry name" value="BD-FAE"/>
    <property type="match status" value="1"/>
</dbReference>
<dbReference type="SUPFAM" id="SSF53474">
    <property type="entry name" value="alpha/beta-Hydrolases"/>
    <property type="match status" value="1"/>
</dbReference>
<dbReference type="Gene3D" id="3.40.50.1820">
    <property type="entry name" value="alpha/beta hydrolase"/>
    <property type="match status" value="1"/>
</dbReference>
<dbReference type="PANTHER" id="PTHR48081:SF33">
    <property type="entry name" value="KYNURENINE FORMAMIDASE"/>
    <property type="match status" value="1"/>
</dbReference>
<evidence type="ECO:0000313" key="3">
    <source>
        <dbReference type="EMBL" id="SHK82802.1"/>
    </source>
</evidence>
<gene>
    <name evidence="3" type="ORF">SAMN05720469_11939</name>
</gene>
<evidence type="ECO:0000259" key="2">
    <source>
        <dbReference type="Pfam" id="PF20434"/>
    </source>
</evidence>
<dbReference type="Proteomes" id="UP000184275">
    <property type="component" value="Unassembled WGS sequence"/>
</dbReference>